<dbReference type="AlphaFoldDB" id="A0A1A8WDY2"/>
<dbReference type="Proteomes" id="UP000078546">
    <property type="component" value="Unassembled WGS sequence"/>
</dbReference>
<sequence length="242" mass="29020">MKCHSNSALNSNGRNKFEQVRNRTAHTKPIKSHNKYIRINIATLLINVICLTFLFWLLHCSYDVRGINRNSDDKTGVYHDVVDSIFKRNLLEENYINVEERLRENPIEQGNTFTLNVEDTYEVNPLDPNTSTNTETLEEFVKNCEETFDEVFMNMANEYVLFTNDMNHAWCDKMWETRWCKYAQSLHNDIINYINDDTLSVNEKREVFQLLMTWSKNDFKYFLNLIKEEWDMRDDPEHYLER</sequence>
<feature type="transmembrane region" description="Helical" evidence="1">
    <location>
        <begin position="36"/>
        <end position="58"/>
    </location>
</feature>
<dbReference type="EMBL" id="FLQV01000987">
    <property type="protein sequence ID" value="SBS98861.1"/>
    <property type="molecule type" value="Genomic_DNA"/>
</dbReference>
<dbReference type="EMBL" id="FLQU01000721">
    <property type="protein sequence ID" value="SBS89420.1"/>
    <property type="molecule type" value="Genomic_DNA"/>
</dbReference>
<dbReference type="VEuPathDB" id="PlasmoDB:PocGH01_00175100"/>
<gene>
    <name evidence="3" type="ORF">POVCU1_049270</name>
    <name evidence="2" type="ORF">POVCU2_0054330</name>
</gene>
<organism evidence="2 5">
    <name type="scientific">Plasmodium ovale curtisi</name>
    <dbReference type="NCBI Taxonomy" id="864141"/>
    <lineage>
        <taxon>Eukaryota</taxon>
        <taxon>Sar</taxon>
        <taxon>Alveolata</taxon>
        <taxon>Apicomplexa</taxon>
        <taxon>Aconoidasida</taxon>
        <taxon>Haemosporida</taxon>
        <taxon>Plasmodiidae</taxon>
        <taxon>Plasmodium</taxon>
        <taxon>Plasmodium (Plasmodium)</taxon>
    </lineage>
</organism>
<keyword evidence="1" id="KW-1133">Transmembrane helix</keyword>
<evidence type="ECO:0000313" key="3">
    <source>
        <dbReference type="EMBL" id="SBS98861.1"/>
    </source>
</evidence>
<evidence type="ECO:0000313" key="5">
    <source>
        <dbReference type="Proteomes" id="UP000078560"/>
    </source>
</evidence>
<evidence type="ECO:0008006" key="6">
    <source>
        <dbReference type="Google" id="ProtNLM"/>
    </source>
</evidence>
<proteinExistence type="predicted"/>
<dbReference type="InterPro" id="IPR006496">
    <property type="entry name" value="CHP01606_Plasmodium_spp"/>
</dbReference>
<reference evidence="2" key="2">
    <citation type="submission" date="2016-05" db="EMBL/GenBank/DDBJ databases">
        <authorList>
            <person name="Lavstsen T."/>
            <person name="Jespersen J.S."/>
        </authorList>
    </citation>
    <scope>NUCLEOTIDE SEQUENCE [LARGE SCALE GENOMIC DNA]</scope>
</reference>
<evidence type="ECO:0000313" key="4">
    <source>
        <dbReference type="Proteomes" id="UP000078546"/>
    </source>
</evidence>
<evidence type="ECO:0000313" key="2">
    <source>
        <dbReference type="EMBL" id="SBS89420.1"/>
    </source>
</evidence>
<protein>
    <recommendedName>
        <fullName evidence="6">Plasmodium RESA N-terminal domain-containing protein</fullName>
    </recommendedName>
</protein>
<name>A0A1A8WDY2_PLAOA</name>
<evidence type="ECO:0000256" key="1">
    <source>
        <dbReference type="SAM" id="Phobius"/>
    </source>
</evidence>
<accession>A0A1A8WDY2</accession>
<reference evidence="4 5" key="1">
    <citation type="submission" date="2016-05" db="EMBL/GenBank/DDBJ databases">
        <authorList>
            <person name="Naeem Raeece"/>
        </authorList>
    </citation>
    <scope>NUCLEOTIDE SEQUENCE [LARGE SCALE GENOMIC DNA]</scope>
</reference>
<dbReference type="Proteomes" id="UP000078560">
    <property type="component" value="Unassembled WGS sequence"/>
</dbReference>
<keyword evidence="1" id="KW-0812">Transmembrane</keyword>
<keyword evidence="1" id="KW-0472">Membrane</keyword>
<dbReference type="Pfam" id="PF09688">
    <property type="entry name" value="Wx5_PLAF3D7"/>
    <property type="match status" value="1"/>
</dbReference>